<comment type="caution">
    <text evidence="1">The sequence shown here is derived from an EMBL/GenBank/DDBJ whole genome shotgun (WGS) entry which is preliminary data.</text>
</comment>
<protein>
    <submittedName>
        <fullName evidence="1">Uncharacterized protein</fullName>
    </submittedName>
</protein>
<keyword evidence="2" id="KW-1185">Reference proteome</keyword>
<dbReference type="InterPro" id="IPR058672">
    <property type="entry name" value="RE_put_halobact"/>
</dbReference>
<dbReference type="RefSeq" id="WP_413781287.1">
    <property type="nucleotide sequence ID" value="NZ_JAUOZS010000001.1"/>
</dbReference>
<reference evidence="1 2" key="1">
    <citation type="submission" date="2023-07" db="EMBL/GenBank/DDBJ databases">
        <title>The novel representative of Negativicutes class, Anaeroselena agilis gen. nov. sp. nov.</title>
        <authorList>
            <person name="Prokofeva M.I."/>
            <person name="Elcheninov A.G."/>
            <person name="Klyukina A."/>
            <person name="Kublanov I.V."/>
            <person name="Frolov E.N."/>
            <person name="Podosokorskaya O.A."/>
        </authorList>
    </citation>
    <scope>NUCLEOTIDE SEQUENCE [LARGE SCALE GENOMIC DNA]</scope>
    <source>
        <strain evidence="1 2">4137-cl</strain>
    </source>
</reference>
<name>A0ABU3P2B9_9FIRM</name>
<gene>
    <name evidence="1" type="ORF">Q4T40_16360</name>
</gene>
<dbReference type="Pfam" id="PF26497">
    <property type="entry name" value="Halo_RE"/>
    <property type="match status" value="1"/>
</dbReference>
<dbReference type="Proteomes" id="UP001254848">
    <property type="component" value="Unassembled WGS sequence"/>
</dbReference>
<accession>A0ABU3P2B9</accession>
<evidence type="ECO:0000313" key="1">
    <source>
        <dbReference type="EMBL" id="MDT8902815.1"/>
    </source>
</evidence>
<evidence type="ECO:0000313" key="2">
    <source>
        <dbReference type="Proteomes" id="UP001254848"/>
    </source>
</evidence>
<dbReference type="EMBL" id="JAUOZS010000001">
    <property type="protein sequence ID" value="MDT8902815.1"/>
    <property type="molecule type" value="Genomic_DNA"/>
</dbReference>
<sequence length="169" mass="19481">MGIEAELFSPGYPPWRYLCRRRANIYLGSICEVVTARRGELADIAATPFRKSVEAERVLLADMAELGFWHSVTNRKYGPLFRKGLNFEVDFYHPDFQVAVEVEKGEVSNIWKNICKFAESPVIRHGVIMVPVIRQGQTASTEFYQNTLKRLERMERIFAFVDSLLIIGY</sequence>
<organism evidence="1 2">
    <name type="scientific">Anaeroselena agilis</name>
    <dbReference type="NCBI Taxonomy" id="3063788"/>
    <lineage>
        <taxon>Bacteria</taxon>
        <taxon>Bacillati</taxon>
        <taxon>Bacillota</taxon>
        <taxon>Negativicutes</taxon>
        <taxon>Acetonemataceae</taxon>
        <taxon>Anaeroselena</taxon>
    </lineage>
</organism>
<proteinExistence type="predicted"/>